<keyword evidence="4 5" id="KW-0472">Membrane</keyword>
<reference evidence="6 7" key="1">
    <citation type="journal article" date="2021" name="Int. J. Syst. Evol. Microbiol.">
        <title>Steroidobacter gossypii sp. nov., isolated from soil of cotton cropping field.</title>
        <authorList>
            <person name="Huang R."/>
            <person name="Yang S."/>
            <person name="Zhen C."/>
            <person name="Liu W."/>
        </authorList>
    </citation>
    <scope>NUCLEOTIDE SEQUENCE [LARGE SCALE GENOMIC DNA]</scope>
    <source>
        <strain evidence="6 7">S1-65</strain>
    </source>
</reference>
<keyword evidence="3 5" id="KW-1133">Transmembrane helix</keyword>
<accession>A0ABS1WXY1</accession>
<feature type="transmembrane region" description="Helical" evidence="5">
    <location>
        <begin position="26"/>
        <end position="50"/>
    </location>
</feature>
<dbReference type="EMBL" id="JAEVLS010000002">
    <property type="protein sequence ID" value="MBM0105792.1"/>
    <property type="molecule type" value="Genomic_DNA"/>
</dbReference>
<dbReference type="Pfam" id="PF04610">
    <property type="entry name" value="TrbL"/>
    <property type="match status" value="1"/>
</dbReference>
<sequence>MGFFAEFSAWLNRILEDYVSSTTATIAGVLEPVIVTLATLYIVVWGYLHLMGQIEEPFVTGVKRIFLLAIILGISLSLWYYNEIIVDTFFFAPSVLAAHVIGHHDSVVVVDGVLAAGNDVAAALSQRASLLEFDLSVYFAAFGVQIIVGVTAVYTMFLLVLSRIALSVLLALGPFFIALLMFDTTKRFFESWIAQLANYAFITILVGLVAALMLTVVTRTADHVLATGGNVQVADAIRLCVAAGLTLLVMRQVMPIAAGLASGLALSSFGVVSAAVSWGLDTASSGARDFGRGLMDRETGRLDSLTRKAGYYSRQGLSRTARALWSAARRPNSVGSA</sequence>
<comment type="subcellular location">
    <subcellularLocation>
        <location evidence="1">Membrane</location>
        <topology evidence="1">Multi-pass membrane protein</topology>
    </subcellularLocation>
</comment>
<evidence type="ECO:0000313" key="7">
    <source>
        <dbReference type="Proteomes" id="UP000661077"/>
    </source>
</evidence>
<dbReference type="Proteomes" id="UP000661077">
    <property type="component" value="Unassembled WGS sequence"/>
</dbReference>
<evidence type="ECO:0000256" key="4">
    <source>
        <dbReference type="ARBA" id="ARBA00023136"/>
    </source>
</evidence>
<evidence type="ECO:0000256" key="3">
    <source>
        <dbReference type="ARBA" id="ARBA00022989"/>
    </source>
</evidence>
<dbReference type="InterPro" id="IPR007688">
    <property type="entry name" value="Conjugal_tfr_TrbL/VirB6"/>
</dbReference>
<protein>
    <submittedName>
        <fullName evidence="6">Type IV secretion system protein</fullName>
    </submittedName>
</protein>
<feature type="transmembrane region" description="Helical" evidence="5">
    <location>
        <begin position="62"/>
        <end position="81"/>
    </location>
</feature>
<keyword evidence="2 5" id="KW-0812">Transmembrane</keyword>
<dbReference type="RefSeq" id="WP_203167815.1">
    <property type="nucleotide sequence ID" value="NZ_JAEVLS010000002.1"/>
</dbReference>
<organism evidence="6 7">
    <name type="scientific">Steroidobacter gossypii</name>
    <dbReference type="NCBI Taxonomy" id="2805490"/>
    <lineage>
        <taxon>Bacteria</taxon>
        <taxon>Pseudomonadati</taxon>
        <taxon>Pseudomonadota</taxon>
        <taxon>Gammaproteobacteria</taxon>
        <taxon>Steroidobacterales</taxon>
        <taxon>Steroidobacteraceae</taxon>
        <taxon>Steroidobacter</taxon>
    </lineage>
</organism>
<feature type="transmembrane region" description="Helical" evidence="5">
    <location>
        <begin position="164"/>
        <end position="184"/>
    </location>
</feature>
<evidence type="ECO:0000313" key="6">
    <source>
        <dbReference type="EMBL" id="MBM0105792.1"/>
    </source>
</evidence>
<proteinExistence type="predicted"/>
<comment type="caution">
    <text evidence="6">The sequence shown here is derived from an EMBL/GenBank/DDBJ whole genome shotgun (WGS) entry which is preliminary data.</text>
</comment>
<keyword evidence="7" id="KW-1185">Reference proteome</keyword>
<evidence type="ECO:0000256" key="5">
    <source>
        <dbReference type="SAM" id="Phobius"/>
    </source>
</evidence>
<evidence type="ECO:0000256" key="2">
    <source>
        <dbReference type="ARBA" id="ARBA00022692"/>
    </source>
</evidence>
<feature type="transmembrane region" description="Helical" evidence="5">
    <location>
        <begin position="135"/>
        <end position="157"/>
    </location>
</feature>
<name>A0ABS1WXY1_9GAMM</name>
<feature type="transmembrane region" description="Helical" evidence="5">
    <location>
        <begin position="256"/>
        <end position="280"/>
    </location>
</feature>
<feature type="transmembrane region" description="Helical" evidence="5">
    <location>
        <begin position="196"/>
        <end position="217"/>
    </location>
</feature>
<gene>
    <name evidence="6" type="ORF">JM946_13710</name>
</gene>
<evidence type="ECO:0000256" key="1">
    <source>
        <dbReference type="ARBA" id="ARBA00004141"/>
    </source>
</evidence>